<evidence type="ECO:0000313" key="1">
    <source>
        <dbReference type="EMBL" id="GBG35076.1"/>
    </source>
</evidence>
<dbReference type="Proteomes" id="UP000241890">
    <property type="component" value="Unassembled WGS sequence"/>
</dbReference>
<dbReference type="InterPro" id="IPR011009">
    <property type="entry name" value="Kinase-like_dom_sf"/>
</dbReference>
<protein>
    <recommendedName>
        <fullName evidence="3">Protein kinase domain-containing protein</fullName>
    </recommendedName>
</protein>
<comment type="caution">
    <text evidence="1">The sequence shown here is derived from an EMBL/GenBank/DDBJ whole genome shotgun (WGS) entry which is preliminary data.</text>
</comment>
<dbReference type="EMBL" id="BEYU01000280">
    <property type="protein sequence ID" value="GBG35076.1"/>
    <property type="molecule type" value="Genomic_DNA"/>
</dbReference>
<dbReference type="PANTHER" id="PTHR37171">
    <property type="entry name" value="SERINE/THREONINE-PROTEIN KINASE YRZF-RELATED"/>
    <property type="match status" value="1"/>
</dbReference>
<dbReference type="AlphaFoldDB" id="A0A2R5GW65"/>
<dbReference type="SUPFAM" id="SSF56112">
    <property type="entry name" value="Protein kinase-like (PK-like)"/>
    <property type="match status" value="1"/>
</dbReference>
<sequence>MAATLPIFEDEVGWDFFHREAGFGDVSVFTLPFMANTAVMQSLNEQNAFLRLHADFMQPLERYVTSRRAVAAPNAWTPLELKDVAEVSGIGHRVDTVWSKKVEDENERNSVGILKPNGTFRARFLVHEHKSPAKFPSGLARDDLAQIAQSWMQDSNASLDEAKDTVKGAWESACELTCRSGSYEWTHIYQRFGSGDSSGATSSRRARGTALPRNTVSIENQEALRQLLPLKSDLHFPHAGGLLDVIKQFPEGQYDFSIRVDTRGVGTVVTVMTPSRSTDETRDADFAFWNEMDVYLQLRSLWGTHVPWYLYGGRQIFNDLIVATTYAGESLDASLLTDDIRAKALAALTAVHKAGVAHRDVLLRNFVMDAAEALRIIVFAQAKTNASGRDFQKDRDAFENAFSRFESRGRRMA</sequence>
<dbReference type="InterPro" id="IPR052396">
    <property type="entry name" value="Meiotic_Drive_Suppr_Kinase"/>
</dbReference>
<evidence type="ECO:0000313" key="2">
    <source>
        <dbReference type="Proteomes" id="UP000241890"/>
    </source>
</evidence>
<organism evidence="1 2">
    <name type="scientific">Hondaea fermentalgiana</name>
    <dbReference type="NCBI Taxonomy" id="2315210"/>
    <lineage>
        <taxon>Eukaryota</taxon>
        <taxon>Sar</taxon>
        <taxon>Stramenopiles</taxon>
        <taxon>Bigyra</taxon>
        <taxon>Labyrinthulomycetes</taxon>
        <taxon>Thraustochytrida</taxon>
        <taxon>Thraustochytriidae</taxon>
        <taxon>Hondaea</taxon>
    </lineage>
</organism>
<reference evidence="1 2" key="1">
    <citation type="submission" date="2017-12" db="EMBL/GenBank/DDBJ databases">
        <title>Sequencing, de novo assembly and annotation of complete genome of a new Thraustochytrid species, strain FCC1311.</title>
        <authorList>
            <person name="Sedici K."/>
            <person name="Godart F."/>
            <person name="Aiese Cigliano R."/>
            <person name="Sanseverino W."/>
            <person name="Barakat M."/>
            <person name="Ortet P."/>
            <person name="Marechal E."/>
            <person name="Cagnac O."/>
            <person name="Amato A."/>
        </authorList>
    </citation>
    <scope>NUCLEOTIDE SEQUENCE [LARGE SCALE GENOMIC DNA]</scope>
</reference>
<proteinExistence type="predicted"/>
<evidence type="ECO:0008006" key="3">
    <source>
        <dbReference type="Google" id="ProtNLM"/>
    </source>
</evidence>
<gene>
    <name evidence="1" type="ORF">FCC1311_112992</name>
</gene>
<accession>A0A2R5GW65</accession>
<keyword evidence="2" id="KW-1185">Reference proteome</keyword>
<name>A0A2R5GW65_9STRA</name>
<dbReference type="InParanoid" id="A0A2R5GW65"/>
<dbReference type="PANTHER" id="PTHR37171:SF1">
    <property type="entry name" value="SERINE_THREONINE-PROTEIN KINASE YRZF-RELATED"/>
    <property type="match status" value="1"/>
</dbReference>